<evidence type="ECO:0000259" key="1">
    <source>
        <dbReference type="PROSITE" id="PS50011"/>
    </source>
</evidence>
<dbReference type="Pfam" id="PF00069">
    <property type="entry name" value="Pkinase"/>
    <property type="match status" value="1"/>
</dbReference>
<dbReference type="GO" id="GO:0005737">
    <property type="term" value="C:cytoplasm"/>
    <property type="evidence" value="ECO:0007669"/>
    <property type="project" value="TreeGrafter"/>
</dbReference>
<name>A0AAW0RYV5_9HYPO</name>
<reference evidence="2 3" key="1">
    <citation type="submission" date="2020-02" db="EMBL/GenBank/DDBJ databases">
        <title>Comparative genomics of the hypocrealean fungal genus Beauvera.</title>
        <authorList>
            <person name="Showalter D.N."/>
            <person name="Bushley K.E."/>
            <person name="Rehner S.A."/>
        </authorList>
    </citation>
    <scope>NUCLEOTIDE SEQUENCE [LARGE SCALE GENOMIC DNA]</scope>
    <source>
        <strain evidence="2 3">ARSEF4384</strain>
    </source>
</reference>
<dbReference type="InterPro" id="IPR000719">
    <property type="entry name" value="Prot_kinase_dom"/>
</dbReference>
<dbReference type="PANTHER" id="PTHR44167:SF18">
    <property type="entry name" value="PROTEIN KINASE DOMAIN-CONTAINING PROTEIN"/>
    <property type="match status" value="1"/>
</dbReference>
<feature type="domain" description="Protein kinase" evidence="1">
    <location>
        <begin position="46"/>
        <end position="298"/>
    </location>
</feature>
<gene>
    <name evidence="2" type="ORF">G3M48_001602</name>
</gene>
<dbReference type="GO" id="GO:0005634">
    <property type="term" value="C:nucleus"/>
    <property type="evidence" value="ECO:0007669"/>
    <property type="project" value="TreeGrafter"/>
</dbReference>
<dbReference type="PANTHER" id="PTHR44167">
    <property type="entry name" value="OVARIAN-SPECIFIC SERINE/THREONINE-PROTEIN KINASE LOK-RELATED"/>
    <property type="match status" value="1"/>
</dbReference>
<sequence>MDSETSATLSCKAGSASTLTPSLKSIDDLIIIKYVDPITNTNRTHFLFVTEQDEVFFGRASKDTKEMTLDEYANALRHVPDAALFPEVPEDRPLSIAVDDKSSYFCKRAGLLQYEPELNTGTPKQVLDETLIMELLSKHPHPNIIHYHGCRVRRGRITAILLEKHAKTLVQFVSHPSFESLDQDAFLTALESAVDHLHSLGLAHNDINPYNIMINKNNMPVLIDFGSCQPFGKYLQTFGSPGWVEEDFRTSEKKHDIFALGKLRQWLHKAKSMDSVGEEDSVQVEELVKAEHPVKAEL</sequence>
<comment type="caution">
    <text evidence="2">The sequence shown here is derived from an EMBL/GenBank/DDBJ whole genome shotgun (WGS) entry which is preliminary data.</text>
</comment>
<dbReference type="Proteomes" id="UP001397290">
    <property type="component" value="Unassembled WGS sequence"/>
</dbReference>
<organism evidence="2 3">
    <name type="scientific">Beauveria asiatica</name>
    <dbReference type="NCBI Taxonomy" id="1069075"/>
    <lineage>
        <taxon>Eukaryota</taxon>
        <taxon>Fungi</taxon>
        <taxon>Dikarya</taxon>
        <taxon>Ascomycota</taxon>
        <taxon>Pezizomycotina</taxon>
        <taxon>Sordariomycetes</taxon>
        <taxon>Hypocreomycetidae</taxon>
        <taxon>Hypocreales</taxon>
        <taxon>Cordycipitaceae</taxon>
        <taxon>Beauveria</taxon>
    </lineage>
</organism>
<accession>A0AAW0RYV5</accession>
<dbReference type="GO" id="GO:0004674">
    <property type="term" value="F:protein serine/threonine kinase activity"/>
    <property type="evidence" value="ECO:0007669"/>
    <property type="project" value="TreeGrafter"/>
</dbReference>
<evidence type="ECO:0000313" key="2">
    <source>
        <dbReference type="EMBL" id="KAK8147437.1"/>
    </source>
</evidence>
<dbReference type="InterPro" id="IPR011009">
    <property type="entry name" value="Kinase-like_dom_sf"/>
</dbReference>
<dbReference type="SMART" id="SM00220">
    <property type="entry name" value="S_TKc"/>
    <property type="match status" value="1"/>
</dbReference>
<dbReference type="EMBL" id="JAAHCF010000147">
    <property type="protein sequence ID" value="KAK8147437.1"/>
    <property type="molecule type" value="Genomic_DNA"/>
</dbReference>
<dbReference type="GO" id="GO:0005524">
    <property type="term" value="F:ATP binding"/>
    <property type="evidence" value="ECO:0007669"/>
    <property type="project" value="InterPro"/>
</dbReference>
<dbReference type="PROSITE" id="PS50011">
    <property type="entry name" value="PROTEIN_KINASE_DOM"/>
    <property type="match status" value="1"/>
</dbReference>
<keyword evidence="3" id="KW-1185">Reference proteome</keyword>
<evidence type="ECO:0000313" key="3">
    <source>
        <dbReference type="Proteomes" id="UP001397290"/>
    </source>
</evidence>
<proteinExistence type="predicted"/>
<dbReference type="Gene3D" id="1.10.510.10">
    <property type="entry name" value="Transferase(Phosphotransferase) domain 1"/>
    <property type="match status" value="1"/>
</dbReference>
<dbReference type="GO" id="GO:0044773">
    <property type="term" value="P:mitotic DNA damage checkpoint signaling"/>
    <property type="evidence" value="ECO:0007669"/>
    <property type="project" value="TreeGrafter"/>
</dbReference>
<protein>
    <recommendedName>
        <fullName evidence="1">Protein kinase domain-containing protein</fullName>
    </recommendedName>
</protein>
<dbReference type="SUPFAM" id="SSF56112">
    <property type="entry name" value="Protein kinase-like (PK-like)"/>
    <property type="match status" value="1"/>
</dbReference>
<dbReference type="AlphaFoldDB" id="A0AAW0RYV5"/>